<dbReference type="AlphaFoldDB" id="A0A0H4I267"/>
<dbReference type="EMBL" id="CP011494">
    <property type="protein sequence ID" value="AKO53049.1"/>
    <property type="molecule type" value="Genomic_DNA"/>
</dbReference>
<dbReference type="RefSeq" id="WP_048386438.1">
    <property type="nucleotide sequence ID" value="NZ_CP011494.1"/>
</dbReference>
<feature type="domain" description="CusB-like beta-barrel" evidence="3">
    <location>
        <begin position="208"/>
        <end position="275"/>
    </location>
</feature>
<dbReference type="Gene3D" id="2.40.30.170">
    <property type="match status" value="1"/>
</dbReference>
<dbReference type="Proteomes" id="UP000036406">
    <property type="component" value="Chromosome"/>
</dbReference>
<dbReference type="Pfam" id="PF25954">
    <property type="entry name" value="Beta-barrel_RND_2"/>
    <property type="match status" value="1"/>
</dbReference>
<organism evidence="5 6">
    <name type="scientific">Marinobacter psychrophilus</name>
    <dbReference type="NCBI Taxonomy" id="330734"/>
    <lineage>
        <taxon>Bacteria</taxon>
        <taxon>Pseudomonadati</taxon>
        <taxon>Pseudomonadota</taxon>
        <taxon>Gammaproteobacteria</taxon>
        <taxon>Pseudomonadales</taxon>
        <taxon>Marinobacteraceae</taxon>
        <taxon>Marinobacter</taxon>
    </lineage>
</organism>
<evidence type="ECO:0000259" key="4">
    <source>
        <dbReference type="Pfam" id="PF25973"/>
    </source>
</evidence>
<feature type="coiled-coil region" evidence="2">
    <location>
        <begin position="114"/>
        <end position="165"/>
    </location>
</feature>
<keyword evidence="2" id="KW-0175">Coiled coil</keyword>
<proteinExistence type="inferred from homology"/>
<dbReference type="NCBIfam" id="TIGR01730">
    <property type="entry name" value="RND_mfp"/>
    <property type="match status" value="1"/>
</dbReference>
<evidence type="ECO:0000256" key="1">
    <source>
        <dbReference type="ARBA" id="ARBA00009477"/>
    </source>
</evidence>
<dbReference type="PANTHER" id="PTHR30469">
    <property type="entry name" value="MULTIDRUG RESISTANCE PROTEIN MDTA"/>
    <property type="match status" value="1"/>
</dbReference>
<dbReference type="Gene3D" id="2.40.50.100">
    <property type="match status" value="1"/>
</dbReference>
<dbReference type="Pfam" id="PF25973">
    <property type="entry name" value="BSH_CzcB"/>
    <property type="match status" value="1"/>
</dbReference>
<feature type="domain" description="CzcB-like barrel-sandwich hybrid" evidence="4">
    <location>
        <begin position="74"/>
        <end position="199"/>
    </location>
</feature>
<accession>A0A0H4I267</accession>
<dbReference type="PANTHER" id="PTHR30469:SF29">
    <property type="entry name" value="BLR2860 PROTEIN"/>
    <property type="match status" value="1"/>
</dbReference>
<evidence type="ECO:0000313" key="5">
    <source>
        <dbReference type="EMBL" id="AKO53049.1"/>
    </source>
</evidence>
<sequence length="360" mass="38608">MNKFKWSSVGLSVLLILALLVWMASGEIKQTETKAPELSVKQNTELSRVEVTTLNALNYQPELLVQGQVLPWRSVMVSARVSSTVKSLAVELGDTVSQGQTLLTLTDDGRSAERSRWQARVRKLNADLNAAQSLRSRNLASESELLGLESELAEAKAELEMANQAIADLAPQAPFDGVVNQKSIDAGDLVQPGSALMRVVQVDRLKATAQIPQQAVHQVAEGQLVSVRLLDGDELSGRIRFVASAADTGTRSFAIEVEVENPQQRRIAGGSANLVIALPEVSAHHLSPAFLALDNNGKPGVKHVSDDNKVVFSRVRLLSVKTDGAWVDGLPDNLRLITRGAGFVSVGEEVTAVAANSGED</sequence>
<dbReference type="GO" id="GO:1990281">
    <property type="term" value="C:efflux pump complex"/>
    <property type="evidence" value="ECO:0007669"/>
    <property type="project" value="TreeGrafter"/>
</dbReference>
<reference evidence="5 6" key="1">
    <citation type="submission" date="2015-05" db="EMBL/GenBank/DDBJ databases">
        <title>Complete genome of Marinobacter psychrophilus strain 20041T isolated from sea-ice of the Canadian Basin.</title>
        <authorList>
            <person name="Song L."/>
            <person name="Ren L."/>
            <person name="Yu Y."/>
            <person name="Wang X."/>
        </authorList>
    </citation>
    <scope>NUCLEOTIDE SEQUENCE [LARGE SCALE GENOMIC DNA]</scope>
    <source>
        <strain evidence="5 6">20041</strain>
    </source>
</reference>
<dbReference type="PATRIC" id="fig|330734.3.peg.2530"/>
<keyword evidence="6" id="KW-1185">Reference proteome</keyword>
<evidence type="ECO:0000256" key="2">
    <source>
        <dbReference type="SAM" id="Coils"/>
    </source>
</evidence>
<name>A0A0H4I267_9GAMM</name>
<dbReference type="GO" id="GO:0015562">
    <property type="term" value="F:efflux transmembrane transporter activity"/>
    <property type="evidence" value="ECO:0007669"/>
    <property type="project" value="TreeGrafter"/>
</dbReference>
<comment type="similarity">
    <text evidence="1">Belongs to the membrane fusion protein (MFP) (TC 8.A.1) family.</text>
</comment>
<dbReference type="InterPro" id="IPR058792">
    <property type="entry name" value="Beta-barrel_RND_2"/>
</dbReference>
<dbReference type="InterPro" id="IPR058647">
    <property type="entry name" value="BSH_CzcB-like"/>
</dbReference>
<evidence type="ECO:0000313" key="6">
    <source>
        <dbReference type="Proteomes" id="UP000036406"/>
    </source>
</evidence>
<dbReference type="SUPFAM" id="SSF111369">
    <property type="entry name" value="HlyD-like secretion proteins"/>
    <property type="match status" value="1"/>
</dbReference>
<protein>
    <submittedName>
        <fullName evidence="5">RND transporter</fullName>
    </submittedName>
</protein>
<dbReference type="STRING" id="330734.ABA45_12070"/>
<dbReference type="KEGG" id="mpq:ABA45_12070"/>
<gene>
    <name evidence="5" type="ORF">ABA45_12070</name>
</gene>
<evidence type="ECO:0000259" key="3">
    <source>
        <dbReference type="Pfam" id="PF25954"/>
    </source>
</evidence>
<dbReference type="InterPro" id="IPR006143">
    <property type="entry name" value="RND_pump_MFP"/>
</dbReference>